<dbReference type="EMBL" id="MRZV01000338">
    <property type="protein sequence ID" value="PIK52227.1"/>
    <property type="molecule type" value="Genomic_DNA"/>
</dbReference>
<dbReference type="OrthoDB" id="6428524at2759"/>
<evidence type="ECO:0000313" key="1">
    <source>
        <dbReference type="EMBL" id="PIK52227.1"/>
    </source>
</evidence>
<name>A0A2G8KW41_STIJA</name>
<reference evidence="1 2" key="1">
    <citation type="journal article" date="2017" name="PLoS Biol.">
        <title>The sea cucumber genome provides insights into morphological evolution and visceral regeneration.</title>
        <authorList>
            <person name="Zhang X."/>
            <person name="Sun L."/>
            <person name="Yuan J."/>
            <person name="Sun Y."/>
            <person name="Gao Y."/>
            <person name="Zhang L."/>
            <person name="Li S."/>
            <person name="Dai H."/>
            <person name="Hamel J.F."/>
            <person name="Liu C."/>
            <person name="Yu Y."/>
            <person name="Liu S."/>
            <person name="Lin W."/>
            <person name="Guo K."/>
            <person name="Jin S."/>
            <person name="Xu P."/>
            <person name="Storey K.B."/>
            <person name="Huan P."/>
            <person name="Zhang T."/>
            <person name="Zhou Y."/>
            <person name="Zhang J."/>
            <person name="Lin C."/>
            <person name="Li X."/>
            <person name="Xing L."/>
            <person name="Huo D."/>
            <person name="Sun M."/>
            <person name="Wang L."/>
            <person name="Mercier A."/>
            <person name="Li F."/>
            <person name="Yang H."/>
            <person name="Xiang J."/>
        </authorList>
    </citation>
    <scope>NUCLEOTIDE SEQUENCE [LARGE SCALE GENOMIC DNA]</scope>
    <source>
        <strain evidence="1">Shaxun</strain>
        <tissue evidence="1">Muscle</tissue>
    </source>
</reference>
<accession>A0A2G8KW41</accession>
<protein>
    <submittedName>
        <fullName evidence="1">Uncharacterized protein</fullName>
    </submittedName>
</protein>
<proteinExistence type="predicted"/>
<dbReference type="Proteomes" id="UP000230750">
    <property type="component" value="Unassembled WGS sequence"/>
</dbReference>
<keyword evidence="2" id="KW-1185">Reference proteome</keyword>
<organism evidence="1 2">
    <name type="scientific">Stichopus japonicus</name>
    <name type="common">Sea cucumber</name>
    <dbReference type="NCBI Taxonomy" id="307972"/>
    <lineage>
        <taxon>Eukaryota</taxon>
        <taxon>Metazoa</taxon>
        <taxon>Echinodermata</taxon>
        <taxon>Eleutherozoa</taxon>
        <taxon>Echinozoa</taxon>
        <taxon>Holothuroidea</taxon>
        <taxon>Aspidochirotacea</taxon>
        <taxon>Aspidochirotida</taxon>
        <taxon>Stichopodidae</taxon>
        <taxon>Apostichopus</taxon>
    </lineage>
</organism>
<comment type="caution">
    <text evidence="1">The sequence shown here is derived from an EMBL/GenBank/DDBJ whole genome shotgun (WGS) entry which is preliminary data.</text>
</comment>
<evidence type="ECO:0000313" key="2">
    <source>
        <dbReference type="Proteomes" id="UP000230750"/>
    </source>
</evidence>
<dbReference type="AlphaFoldDB" id="A0A2G8KW41"/>
<gene>
    <name evidence="1" type="ORF">BSL78_10889</name>
</gene>
<sequence length="255" mass="29649">MSYGQPFWRIAQPQFSSQSAKKDLAQFLDTIVLIFNICVDRNVQLQLEEGKEKTKEQVSCDLKEFCMAGIFNISRVYKYNLSRQIERLDFNNGVTQWGYMYVNMCRHIHLVYHVMSTALRQNRITVHSKMQTSICAIGAGPGSDVLGLLMFFREAGIHFPFSEINLLDRCVAWNDSWRSLIEKLPKDMSGALGECNYHHFDFFNDELTDKLRRVINKATFVTFVKSVSPVSAWLRGKQFHYRKFHHAMIVEVNCL</sequence>